<dbReference type="EMBL" id="PQXN01000239">
    <property type="protein sequence ID" value="TGO48441.1"/>
    <property type="molecule type" value="Genomic_DNA"/>
</dbReference>
<feature type="compositionally biased region" description="Basic residues" evidence="1">
    <location>
        <begin position="437"/>
        <end position="451"/>
    </location>
</feature>
<feature type="domain" description="2EXR" evidence="2">
    <location>
        <begin position="6"/>
        <end position="197"/>
    </location>
</feature>
<sequence>MSLQTFHLFSSLPKELRDLIWLHALPPPRIIGVEETFETLSHFEKRTFGKEIDDGDVHPDLEYFGIDMMAPMIQEFVLDNGLDVEIGDLESGGEATVQRGKGKGKEEEEREFVPLYLRSTETHYRQGITPSRLSDPLLYSYYQATRRGFLYSHSPVPSLLKTCRDSRSCMQRLGYTLTFSTRTSPPRIWFNYTQDILFLRALDSDINEGIMSELVDSTGTNIGQFRPAEFTQVRRLALDFSKWISWNEHWQYEILRVVRLFRNLEELFLVLNCDWWFQDIRGGFITGLPKHPTFASASSSPTNPYFSPDSASSRPFPIPEHWKSGGGIDWSHGGGTTLKTPANSSFPWGFRNIENEGDFWRNYVTPTPGTFALTNDGNYRFKIREFERRGEKKDFFGKWKREVEESLREKWEEDGERGGREWRVPKIRLTTVNIGRKNQKLARKSKPKPRRATPGERRARKEAEEKRLQSVAAEAAAIRPVSGTNEIGQESKRDDNAKMRRSGVDPDGDTLEAASGASNPPVPAPNQQLARRLHLALRRRAADARRKEARREMRRRECEDLDREVVGLRDLCIGERGVDGGDVGDEEGDAGGDGGGGGGG</sequence>
<comment type="caution">
    <text evidence="3">The sequence shown here is derived from an EMBL/GenBank/DDBJ whole genome shotgun (WGS) entry which is preliminary data.</text>
</comment>
<feature type="region of interest" description="Disordered" evidence="1">
    <location>
        <begin position="575"/>
        <end position="600"/>
    </location>
</feature>
<keyword evidence="4" id="KW-1185">Reference proteome</keyword>
<evidence type="ECO:0000259" key="2">
    <source>
        <dbReference type="Pfam" id="PF20150"/>
    </source>
</evidence>
<feature type="region of interest" description="Disordered" evidence="1">
    <location>
        <begin position="434"/>
        <end position="526"/>
    </location>
</feature>
<gene>
    <name evidence="3" type="ORF">BCON_0240g00200</name>
</gene>
<protein>
    <recommendedName>
        <fullName evidence="2">2EXR domain-containing protein</fullName>
    </recommendedName>
</protein>
<dbReference type="Pfam" id="PF20150">
    <property type="entry name" value="2EXR"/>
    <property type="match status" value="1"/>
</dbReference>
<proteinExistence type="predicted"/>
<dbReference type="PANTHER" id="PTHR35910">
    <property type="entry name" value="2EXR DOMAIN-CONTAINING PROTEIN"/>
    <property type="match status" value="1"/>
</dbReference>
<dbReference type="AlphaFoldDB" id="A0A4Z1HIN3"/>
<feature type="compositionally biased region" description="Gly residues" evidence="1">
    <location>
        <begin position="591"/>
        <end position="600"/>
    </location>
</feature>
<feature type="compositionally biased region" description="Basic and acidic residues" evidence="1">
    <location>
        <begin position="489"/>
        <end position="504"/>
    </location>
</feature>
<feature type="compositionally biased region" description="Basic and acidic residues" evidence="1">
    <location>
        <begin position="453"/>
        <end position="468"/>
    </location>
</feature>
<reference evidence="3 4" key="1">
    <citation type="submission" date="2017-12" db="EMBL/GenBank/DDBJ databases">
        <title>Comparative genomics of Botrytis spp.</title>
        <authorList>
            <person name="Valero-Jimenez C.A."/>
            <person name="Tapia P."/>
            <person name="Veloso J."/>
            <person name="Silva-Moreno E."/>
            <person name="Staats M."/>
            <person name="Valdes J.H."/>
            <person name="Van Kan J.A.L."/>
        </authorList>
    </citation>
    <scope>NUCLEOTIDE SEQUENCE [LARGE SCALE GENOMIC DNA]</scope>
    <source>
        <strain evidence="3 4">MUCL11595</strain>
    </source>
</reference>
<evidence type="ECO:0000256" key="1">
    <source>
        <dbReference type="SAM" id="MobiDB-lite"/>
    </source>
</evidence>
<dbReference type="PANTHER" id="PTHR35910:SF6">
    <property type="entry name" value="2EXR DOMAIN-CONTAINING PROTEIN"/>
    <property type="match status" value="1"/>
</dbReference>
<dbReference type="OrthoDB" id="3513892at2759"/>
<evidence type="ECO:0000313" key="4">
    <source>
        <dbReference type="Proteomes" id="UP000297527"/>
    </source>
</evidence>
<dbReference type="Proteomes" id="UP000297527">
    <property type="component" value="Unassembled WGS sequence"/>
</dbReference>
<accession>A0A4Z1HIN3</accession>
<organism evidence="3 4">
    <name type="scientific">Botryotinia convoluta</name>
    <dbReference type="NCBI Taxonomy" id="54673"/>
    <lineage>
        <taxon>Eukaryota</taxon>
        <taxon>Fungi</taxon>
        <taxon>Dikarya</taxon>
        <taxon>Ascomycota</taxon>
        <taxon>Pezizomycotina</taxon>
        <taxon>Leotiomycetes</taxon>
        <taxon>Helotiales</taxon>
        <taxon>Sclerotiniaceae</taxon>
        <taxon>Botryotinia</taxon>
    </lineage>
</organism>
<evidence type="ECO:0000313" key="3">
    <source>
        <dbReference type="EMBL" id="TGO48441.1"/>
    </source>
</evidence>
<name>A0A4Z1HIN3_9HELO</name>
<dbReference type="InterPro" id="IPR045518">
    <property type="entry name" value="2EXR"/>
</dbReference>